<proteinExistence type="inferred from homology"/>
<reference evidence="6" key="1">
    <citation type="journal article" date="2021" name="PeerJ">
        <title>Extensive microbial diversity within the chicken gut microbiome revealed by metagenomics and culture.</title>
        <authorList>
            <person name="Gilroy R."/>
            <person name="Ravi A."/>
            <person name="Getino M."/>
            <person name="Pursley I."/>
            <person name="Horton D.L."/>
            <person name="Alikhan N.F."/>
            <person name="Baker D."/>
            <person name="Gharbi K."/>
            <person name="Hall N."/>
            <person name="Watson M."/>
            <person name="Adriaenssens E.M."/>
            <person name="Foster-Nyarko E."/>
            <person name="Jarju S."/>
            <person name="Secka A."/>
            <person name="Antonio M."/>
            <person name="Oren A."/>
            <person name="Chaudhuri R.R."/>
            <person name="La Ragione R."/>
            <person name="Hildebrand F."/>
            <person name="Pallen M.J."/>
        </authorList>
    </citation>
    <scope>NUCLEOTIDE SEQUENCE</scope>
    <source>
        <strain evidence="6">ChiHjej13B12-24818</strain>
    </source>
</reference>
<evidence type="ECO:0000313" key="7">
    <source>
        <dbReference type="Proteomes" id="UP000823823"/>
    </source>
</evidence>
<evidence type="ECO:0000256" key="3">
    <source>
        <dbReference type="ARBA" id="ARBA00023002"/>
    </source>
</evidence>
<keyword evidence="3 4" id="KW-0560">Oxidoreductase</keyword>
<dbReference type="Pfam" id="PF00255">
    <property type="entry name" value="GSHPx"/>
    <property type="match status" value="1"/>
</dbReference>
<dbReference type="CDD" id="cd00340">
    <property type="entry name" value="GSH_Peroxidase"/>
    <property type="match status" value="1"/>
</dbReference>
<dbReference type="PROSITE" id="PS00460">
    <property type="entry name" value="GLUTATHIONE_PEROXID_1"/>
    <property type="match status" value="1"/>
</dbReference>
<protein>
    <recommendedName>
        <fullName evidence="4">Glutathione peroxidase</fullName>
    </recommendedName>
</protein>
<reference evidence="6" key="2">
    <citation type="submission" date="2021-04" db="EMBL/GenBank/DDBJ databases">
        <authorList>
            <person name="Gilroy R."/>
        </authorList>
    </citation>
    <scope>NUCLEOTIDE SEQUENCE</scope>
    <source>
        <strain evidence="6">ChiHjej13B12-24818</strain>
    </source>
</reference>
<sequence length="206" mass="22217">MNDSGSIPRERGVAGGRAAHASPDGAPGDAAAAPPPFHDFCFHDFSATTIEGQPRSMSQYRGQLVLVVNTATRCAFTPQLEGLQGLHAAYQQHGFTVLGFPSDQFHQDPGTDQDTEQFCTSAYDTTFPLFSKVDVNGPAAHPLWAWLREQKGGVLGGRIAWNFTKFLIDGQGRVLRRYAPPVPPARIAQRIEHELGLRPGGHGASA</sequence>
<evidence type="ECO:0000256" key="4">
    <source>
        <dbReference type="RuleBase" id="RU000499"/>
    </source>
</evidence>
<dbReference type="InterPro" id="IPR036249">
    <property type="entry name" value="Thioredoxin-like_sf"/>
</dbReference>
<dbReference type="GO" id="GO:0034599">
    <property type="term" value="P:cellular response to oxidative stress"/>
    <property type="evidence" value="ECO:0007669"/>
    <property type="project" value="TreeGrafter"/>
</dbReference>
<gene>
    <name evidence="6" type="ORF">H9786_00025</name>
</gene>
<dbReference type="AlphaFoldDB" id="A0A9D2LAE2"/>
<organism evidence="6 7">
    <name type="scientific">Candidatus Brachybacterium merdavium</name>
    <dbReference type="NCBI Taxonomy" id="2838513"/>
    <lineage>
        <taxon>Bacteria</taxon>
        <taxon>Bacillati</taxon>
        <taxon>Actinomycetota</taxon>
        <taxon>Actinomycetes</taxon>
        <taxon>Micrococcales</taxon>
        <taxon>Dermabacteraceae</taxon>
        <taxon>Brachybacterium</taxon>
    </lineage>
</organism>
<dbReference type="InterPro" id="IPR029759">
    <property type="entry name" value="GPX_AS"/>
</dbReference>
<dbReference type="InterPro" id="IPR000889">
    <property type="entry name" value="Glutathione_peroxidase"/>
</dbReference>
<dbReference type="PROSITE" id="PS51355">
    <property type="entry name" value="GLUTATHIONE_PEROXID_3"/>
    <property type="match status" value="1"/>
</dbReference>
<dbReference type="PANTHER" id="PTHR11592:SF78">
    <property type="entry name" value="GLUTATHIONE PEROXIDASE"/>
    <property type="match status" value="1"/>
</dbReference>
<accession>A0A9D2LAE2</accession>
<dbReference type="Gene3D" id="3.40.30.10">
    <property type="entry name" value="Glutaredoxin"/>
    <property type="match status" value="1"/>
</dbReference>
<comment type="caution">
    <text evidence="6">The sequence shown here is derived from an EMBL/GenBank/DDBJ whole genome shotgun (WGS) entry which is preliminary data.</text>
</comment>
<dbReference type="GO" id="GO:0004601">
    <property type="term" value="F:peroxidase activity"/>
    <property type="evidence" value="ECO:0007669"/>
    <property type="project" value="UniProtKB-KW"/>
</dbReference>
<evidence type="ECO:0000256" key="5">
    <source>
        <dbReference type="SAM" id="MobiDB-lite"/>
    </source>
</evidence>
<dbReference type="PRINTS" id="PR01011">
    <property type="entry name" value="GLUTPROXDASE"/>
</dbReference>
<name>A0A9D2LAE2_9MICO</name>
<dbReference type="Proteomes" id="UP000823823">
    <property type="component" value="Unassembled WGS sequence"/>
</dbReference>
<keyword evidence="2 4" id="KW-0575">Peroxidase</keyword>
<evidence type="ECO:0000256" key="1">
    <source>
        <dbReference type="ARBA" id="ARBA00006926"/>
    </source>
</evidence>
<comment type="similarity">
    <text evidence="1 4">Belongs to the glutathione peroxidase family.</text>
</comment>
<feature type="region of interest" description="Disordered" evidence="5">
    <location>
        <begin position="1"/>
        <end position="33"/>
    </location>
</feature>
<dbReference type="PANTHER" id="PTHR11592">
    <property type="entry name" value="GLUTATHIONE PEROXIDASE"/>
    <property type="match status" value="1"/>
</dbReference>
<evidence type="ECO:0000256" key="2">
    <source>
        <dbReference type="ARBA" id="ARBA00022559"/>
    </source>
</evidence>
<dbReference type="EMBL" id="DWZH01000001">
    <property type="protein sequence ID" value="HJB08910.1"/>
    <property type="molecule type" value="Genomic_DNA"/>
</dbReference>
<feature type="compositionally biased region" description="Low complexity" evidence="5">
    <location>
        <begin position="18"/>
        <end position="32"/>
    </location>
</feature>
<evidence type="ECO:0000313" key="6">
    <source>
        <dbReference type="EMBL" id="HJB08910.1"/>
    </source>
</evidence>
<dbReference type="SUPFAM" id="SSF52833">
    <property type="entry name" value="Thioredoxin-like"/>
    <property type="match status" value="1"/>
</dbReference>